<organism evidence="1 2">
    <name type="scientific">Batillaria attramentaria</name>
    <dbReference type="NCBI Taxonomy" id="370345"/>
    <lineage>
        <taxon>Eukaryota</taxon>
        <taxon>Metazoa</taxon>
        <taxon>Spiralia</taxon>
        <taxon>Lophotrochozoa</taxon>
        <taxon>Mollusca</taxon>
        <taxon>Gastropoda</taxon>
        <taxon>Caenogastropoda</taxon>
        <taxon>Sorbeoconcha</taxon>
        <taxon>Cerithioidea</taxon>
        <taxon>Batillariidae</taxon>
        <taxon>Batillaria</taxon>
    </lineage>
</organism>
<protein>
    <submittedName>
        <fullName evidence="1">Uncharacterized protein</fullName>
    </submittedName>
</protein>
<dbReference type="EMBL" id="JACVVK020000384">
    <property type="protein sequence ID" value="KAK7476131.1"/>
    <property type="molecule type" value="Genomic_DNA"/>
</dbReference>
<proteinExistence type="predicted"/>
<keyword evidence="2" id="KW-1185">Reference proteome</keyword>
<gene>
    <name evidence="1" type="ORF">BaRGS_00032624</name>
</gene>
<dbReference type="AlphaFoldDB" id="A0ABD0JN57"/>
<evidence type="ECO:0000313" key="1">
    <source>
        <dbReference type="EMBL" id="KAK7476131.1"/>
    </source>
</evidence>
<dbReference type="Proteomes" id="UP001519460">
    <property type="component" value="Unassembled WGS sequence"/>
</dbReference>
<evidence type="ECO:0000313" key="2">
    <source>
        <dbReference type="Proteomes" id="UP001519460"/>
    </source>
</evidence>
<comment type="caution">
    <text evidence="1">The sequence shown here is derived from an EMBL/GenBank/DDBJ whole genome shotgun (WGS) entry which is preliminary data.</text>
</comment>
<reference evidence="1 2" key="1">
    <citation type="journal article" date="2023" name="Sci. Data">
        <title>Genome assembly of the Korean intertidal mud-creeper Batillaria attramentaria.</title>
        <authorList>
            <person name="Patra A.K."/>
            <person name="Ho P.T."/>
            <person name="Jun S."/>
            <person name="Lee S.J."/>
            <person name="Kim Y."/>
            <person name="Won Y.J."/>
        </authorList>
    </citation>
    <scope>NUCLEOTIDE SEQUENCE [LARGE SCALE GENOMIC DNA]</scope>
    <source>
        <strain evidence="1">Wonlab-2016</strain>
    </source>
</reference>
<feature type="non-terminal residue" evidence="1">
    <location>
        <position position="1"/>
    </location>
</feature>
<accession>A0ABD0JN57</accession>
<sequence length="59" mass="6732">KLIIVSLLTGVQNSVTDHLSPHNAYITFCPRVLQSNRMIERDDAVERELPLLVIDWTLS</sequence>
<name>A0ABD0JN57_9CAEN</name>